<feature type="region of interest" description="Disordered" evidence="1">
    <location>
        <begin position="396"/>
        <end position="429"/>
    </location>
</feature>
<reference evidence="2 3" key="1">
    <citation type="submission" date="2014-05" db="EMBL/GenBank/DDBJ databases">
        <title>Draft Genome Sequence of Kitasatospora cheerisanensis KCTC 2395.</title>
        <authorList>
            <person name="Nam D.H."/>
        </authorList>
    </citation>
    <scope>NUCLEOTIDE SEQUENCE [LARGE SCALE GENOMIC DNA]</scope>
    <source>
        <strain evidence="2 3">KCTC 2395</strain>
    </source>
</reference>
<dbReference type="EMBL" id="JNBY01000085">
    <property type="protein sequence ID" value="KDN85345.1"/>
    <property type="molecule type" value="Genomic_DNA"/>
</dbReference>
<feature type="compositionally biased region" description="Basic residues" evidence="1">
    <location>
        <begin position="414"/>
        <end position="426"/>
    </location>
</feature>
<feature type="compositionally biased region" description="Polar residues" evidence="1">
    <location>
        <begin position="200"/>
        <end position="211"/>
    </location>
</feature>
<sequence length="540" mass="54859">MTEKRFVRMARDGGEIDGASHEELVAMVQHTDPVAVMQVGQRLLLAAQKMDEVSNELHAHMSGLDWEGSAADSFKSWGSQVSRSTMDLASYSRNAGTYMASAGETLSAVKSGMPDVPHADMKIVSRYNDQPNTAVTVGGAVLGSVVPGVGTVIGGWAAGKVADMVDSDWVTPEEAQAAQRRVEQAHNEAVQQMTRLSQAYEQSTTRLNSVQPPEFPPLPGDNRHEQGLENVPVGGGDGGGSGRGPGGGGMPTPPRVQPAPAPNPTPQPTPTPVPRPAPWQPPVHGGPVQQPPWNPPVHNPLPPVTDPVIKDPGTRIDHTPPPGTTLPDPRIPVHGGGAAASAGAASVTSAAAPAAAVAACTAAATRAAASVAAAWAAAASVAAERPVAAGPAAACRAPAEPARARGPAAPPRAPRARARPARRGARAPRAWAACRTAVAARAPAAPRAAAAVRAAAAWSAGRAAPSADSAGRDRAAGSRRAAPGCAVGPSGAPTAGPARVRSAAATAVRTARASRRAGVPTTSTRTRTPGRRAWARSTRM</sequence>
<dbReference type="HOGENOM" id="CLU_504118_0_0_11"/>
<feature type="region of interest" description="Disordered" evidence="1">
    <location>
        <begin position="460"/>
        <end position="540"/>
    </location>
</feature>
<accession>A0A066Z5A6</accession>
<comment type="caution">
    <text evidence="2">The sequence shown here is derived from an EMBL/GenBank/DDBJ whole genome shotgun (WGS) entry which is preliminary data.</text>
</comment>
<feature type="region of interest" description="Disordered" evidence="1">
    <location>
        <begin position="200"/>
        <end position="329"/>
    </location>
</feature>
<feature type="compositionally biased region" description="Low complexity" evidence="1">
    <location>
        <begin position="498"/>
        <end position="527"/>
    </location>
</feature>
<name>A0A066Z5A6_9ACTN</name>
<evidence type="ECO:0000256" key="1">
    <source>
        <dbReference type="SAM" id="MobiDB-lite"/>
    </source>
</evidence>
<organism evidence="2 3">
    <name type="scientific">Kitasatospora cheerisanensis KCTC 2395</name>
    <dbReference type="NCBI Taxonomy" id="1348663"/>
    <lineage>
        <taxon>Bacteria</taxon>
        <taxon>Bacillati</taxon>
        <taxon>Actinomycetota</taxon>
        <taxon>Actinomycetes</taxon>
        <taxon>Kitasatosporales</taxon>
        <taxon>Streptomycetaceae</taxon>
        <taxon>Kitasatospora</taxon>
    </lineage>
</organism>
<dbReference type="Proteomes" id="UP000027178">
    <property type="component" value="Unassembled WGS sequence"/>
</dbReference>
<dbReference type="PATRIC" id="fig|1348663.4.peg.2815"/>
<feature type="compositionally biased region" description="Low complexity" evidence="1">
    <location>
        <begin position="396"/>
        <end position="407"/>
    </location>
</feature>
<evidence type="ECO:0000313" key="2">
    <source>
        <dbReference type="EMBL" id="KDN85345.1"/>
    </source>
</evidence>
<feature type="compositionally biased region" description="Basic and acidic residues" evidence="1">
    <location>
        <begin position="308"/>
        <end position="318"/>
    </location>
</feature>
<gene>
    <name evidence="2" type="ORF">KCH_29260</name>
</gene>
<dbReference type="AlphaFoldDB" id="A0A066Z5A6"/>
<feature type="compositionally biased region" description="Pro residues" evidence="1">
    <location>
        <begin position="251"/>
        <end position="281"/>
    </location>
</feature>
<proteinExistence type="predicted"/>
<protein>
    <submittedName>
        <fullName evidence="2">Uncharacterized protein</fullName>
    </submittedName>
</protein>
<feature type="compositionally biased region" description="Pro residues" evidence="1">
    <location>
        <begin position="289"/>
        <end position="305"/>
    </location>
</feature>
<feature type="compositionally biased region" description="Basic residues" evidence="1">
    <location>
        <begin position="528"/>
        <end position="540"/>
    </location>
</feature>
<feature type="compositionally biased region" description="Gly residues" evidence="1">
    <location>
        <begin position="233"/>
        <end position="250"/>
    </location>
</feature>
<dbReference type="eggNOG" id="ENOG5033TPP">
    <property type="taxonomic scope" value="Bacteria"/>
</dbReference>
<evidence type="ECO:0000313" key="3">
    <source>
        <dbReference type="Proteomes" id="UP000027178"/>
    </source>
</evidence>
<keyword evidence="3" id="KW-1185">Reference proteome</keyword>
<feature type="compositionally biased region" description="Low complexity" evidence="1">
    <location>
        <begin position="460"/>
        <end position="469"/>
    </location>
</feature>
<dbReference type="RefSeq" id="WP_035863020.1">
    <property type="nucleotide sequence ID" value="NZ_KK853997.1"/>
</dbReference>